<feature type="chain" id="PRO_5036260640" evidence="1">
    <location>
        <begin position="22"/>
        <end position="102"/>
    </location>
</feature>
<evidence type="ECO:0000313" key="2">
    <source>
        <dbReference type="EMBL" id="CAG6523598.1"/>
    </source>
</evidence>
<dbReference type="EMBL" id="HBUE01293704">
    <property type="protein sequence ID" value="CAG6575270.1"/>
    <property type="molecule type" value="Transcribed_RNA"/>
</dbReference>
<keyword evidence="1" id="KW-0732">Signal</keyword>
<dbReference type="EMBL" id="HBUE01293705">
    <property type="protein sequence ID" value="CAG6575271.1"/>
    <property type="molecule type" value="Transcribed_RNA"/>
</dbReference>
<proteinExistence type="predicted"/>
<dbReference type="AlphaFoldDB" id="A0A8D8E4Q8"/>
<dbReference type="EMBL" id="HBUE01187916">
    <property type="protein sequence ID" value="CAG6523597.1"/>
    <property type="molecule type" value="Transcribed_RNA"/>
</dbReference>
<organism evidence="2">
    <name type="scientific">Culex pipiens</name>
    <name type="common">House mosquito</name>
    <dbReference type="NCBI Taxonomy" id="7175"/>
    <lineage>
        <taxon>Eukaryota</taxon>
        <taxon>Metazoa</taxon>
        <taxon>Ecdysozoa</taxon>
        <taxon>Arthropoda</taxon>
        <taxon>Hexapoda</taxon>
        <taxon>Insecta</taxon>
        <taxon>Pterygota</taxon>
        <taxon>Neoptera</taxon>
        <taxon>Endopterygota</taxon>
        <taxon>Diptera</taxon>
        <taxon>Nematocera</taxon>
        <taxon>Culicoidea</taxon>
        <taxon>Culicidae</taxon>
        <taxon>Culicinae</taxon>
        <taxon>Culicini</taxon>
        <taxon>Culex</taxon>
        <taxon>Culex</taxon>
    </lineage>
</organism>
<name>A0A8D8E4Q8_CULPI</name>
<reference evidence="2" key="1">
    <citation type="submission" date="2021-05" db="EMBL/GenBank/DDBJ databases">
        <authorList>
            <person name="Alioto T."/>
            <person name="Alioto T."/>
            <person name="Gomez Garrido J."/>
        </authorList>
    </citation>
    <scope>NUCLEOTIDE SEQUENCE</scope>
</reference>
<dbReference type="EMBL" id="HBUE01187917">
    <property type="protein sequence ID" value="CAG6523598.1"/>
    <property type="molecule type" value="Transcribed_RNA"/>
</dbReference>
<evidence type="ECO:0000256" key="1">
    <source>
        <dbReference type="SAM" id="SignalP"/>
    </source>
</evidence>
<protein>
    <submittedName>
        <fullName evidence="2">(northern house mosquito) hypothetical protein</fullName>
    </submittedName>
</protein>
<accession>A0A8D8E4Q8</accession>
<sequence length="102" mass="10792">MSMRISSLIVVSLTTVNVVCAGTCCGGSSMTFANSSSGSGSLAASSSSESSNCFNFMERLLMCLTSIRLRRVFRLTPVDPAGPLVTCRRALASFMLFSSSSW</sequence>
<feature type="signal peptide" evidence="1">
    <location>
        <begin position="1"/>
        <end position="21"/>
    </location>
</feature>